<gene>
    <name evidence="5" type="ORF">BKA10_001966</name>
</gene>
<evidence type="ECO:0000256" key="3">
    <source>
        <dbReference type="SAM" id="MobiDB-lite"/>
    </source>
</evidence>
<dbReference type="PRINTS" id="PR00133">
    <property type="entry name" value="GLHYDRLASE3"/>
</dbReference>
<dbReference type="SUPFAM" id="SSF52279">
    <property type="entry name" value="Beta-D-glucan exohydrolase, C-terminal domain"/>
    <property type="match status" value="1"/>
</dbReference>
<dbReference type="InterPro" id="IPR001764">
    <property type="entry name" value="Glyco_hydro_3_N"/>
</dbReference>
<evidence type="ECO:0000259" key="4">
    <source>
        <dbReference type="SMART" id="SM01217"/>
    </source>
</evidence>
<dbReference type="Pfam" id="PF14310">
    <property type="entry name" value="Fn3-like"/>
    <property type="match status" value="1"/>
</dbReference>
<evidence type="ECO:0000256" key="1">
    <source>
        <dbReference type="ARBA" id="ARBA00005336"/>
    </source>
</evidence>
<dbReference type="RefSeq" id="WP_241740237.1">
    <property type="nucleotide sequence ID" value="NZ_BAABCO010000002.1"/>
</dbReference>
<evidence type="ECO:0000256" key="2">
    <source>
        <dbReference type="ARBA" id="ARBA00022801"/>
    </source>
</evidence>
<dbReference type="InterPro" id="IPR017853">
    <property type="entry name" value="GH"/>
</dbReference>
<dbReference type="GO" id="GO:0008422">
    <property type="term" value="F:beta-glucosidase activity"/>
    <property type="evidence" value="ECO:0007669"/>
    <property type="project" value="UniProtKB-EC"/>
</dbReference>
<keyword evidence="2 5" id="KW-0378">Hydrolase</keyword>
<dbReference type="InterPro" id="IPR036881">
    <property type="entry name" value="Glyco_hydro_3_C_sf"/>
</dbReference>
<dbReference type="InterPro" id="IPR036962">
    <property type="entry name" value="Glyco_hydro_3_N_sf"/>
</dbReference>
<evidence type="ECO:0000313" key="5">
    <source>
        <dbReference type="EMBL" id="MBB4140172.1"/>
    </source>
</evidence>
<dbReference type="InterPro" id="IPR013783">
    <property type="entry name" value="Ig-like_fold"/>
</dbReference>
<reference evidence="5 6" key="1">
    <citation type="submission" date="2020-08" db="EMBL/GenBank/DDBJ databases">
        <title>Sequencing the genomes of 1000 actinobacteria strains.</title>
        <authorList>
            <person name="Klenk H.-P."/>
        </authorList>
    </citation>
    <scope>NUCLEOTIDE SEQUENCE [LARGE SCALE GENOMIC DNA]</scope>
    <source>
        <strain evidence="5 6">DSM 19600</strain>
    </source>
</reference>
<accession>A0AA40SQ30</accession>
<dbReference type="GO" id="GO:0005975">
    <property type="term" value="P:carbohydrate metabolic process"/>
    <property type="evidence" value="ECO:0007669"/>
    <property type="project" value="InterPro"/>
</dbReference>
<dbReference type="Proteomes" id="UP000549113">
    <property type="component" value="Unassembled WGS sequence"/>
</dbReference>
<dbReference type="Pfam" id="PF01915">
    <property type="entry name" value="Glyco_hydro_3_C"/>
    <property type="match status" value="1"/>
</dbReference>
<feature type="domain" description="Fibronectin type III-like" evidence="4">
    <location>
        <begin position="341"/>
        <end position="417"/>
    </location>
</feature>
<dbReference type="Gene3D" id="3.40.50.1700">
    <property type="entry name" value="Glycoside hydrolase family 3 C-terminal domain"/>
    <property type="match status" value="1"/>
</dbReference>
<dbReference type="InterPro" id="IPR002772">
    <property type="entry name" value="Glyco_hydro_3_C"/>
</dbReference>
<proteinExistence type="inferred from homology"/>
<sequence length="892" mass="93778">MPTSPAIESGDRSHTSAPIESVAQISTLLLDTDPTLDPALAAKARAAAAEGAVLLRNDGALPLNPEHTVAVFGRVQIDWFAVGYGSGGDVKVPYVWNLLAGLRDTGIHVDEELAQIYTDWTAQNRPALDGTWGQWPHHFAEMPLDPATVIAAAGRAQTAIVVVGRAAGEARESELDPGSFYLTEAEHDMLDRVTASFARTVVILDAGNVMDLSWIAEYGDRIAAVLYAWQGGMEGARAVAALLAGEVAPSGKLTSTIAWSYEDYPSAGNFGGETHNEYVEDIFVGYRYFETFAPGRVQFPFGFGLGYTSFDMTVVEGHVDAGTLRLAIDVRNAGDTHAGKETVQLYVAAPDGALAQPARRLVAFAKTSLLAPDATERLELEVALDDLASYDDSGVTGHRSAWVLEPGDYRFFAGTDVRSASEATVVSVDELRVVRQVSEAAAVSPDSAFQRMTVARTASGTVVRDADGAVALDWEVVPTATVERRTRVLAELPDEIAPAGNGGSSAPAGNGGSSAPAGNGGSSAPAGNGGSSAPAGNGGSSAPAADPASATDDAPAVDDAPATGLTLDAVATGTATLDEFIAQLTDEELAELARGDITMHSALGAPGNAGVLGGVSASLRAKGVRPVTTTDGPSGLRLSAYASLLPSGTALASTWNPELVRELATLHGQEMTRKGSDVLLSPGMNIHRDPLCGRNFEYFSEDPLVTGRFGAAVVAGIQSTGVSACPKHFAANNQETNRTRNDSRVSERALREIYLRGFEICVREAQPRTIMTSYNQINGVWAHYHHDLATTILRGEWGYTGCVVTDWWMEDAVDPDFPALENNAYRVRAQVDVLMPGGVKTEAGPGDYADDTILASLRRPDGVTLAELQRTARNVLGLVLALAPVIDARATP</sequence>
<feature type="compositionally biased region" description="Low complexity" evidence="3">
    <location>
        <begin position="504"/>
        <end position="560"/>
    </location>
</feature>
<dbReference type="AlphaFoldDB" id="A0AA40SQ30"/>
<keyword evidence="5" id="KW-0326">Glycosidase</keyword>
<keyword evidence="6" id="KW-1185">Reference proteome</keyword>
<dbReference type="PANTHER" id="PTHR42715:SF10">
    <property type="entry name" value="BETA-GLUCOSIDASE"/>
    <property type="match status" value="1"/>
</dbReference>
<dbReference type="Pfam" id="PF00933">
    <property type="entry name" value="Glyco_hydro_3"/>
    <property type="match status" value="1"/>
</dbReference>
<dbReference type="SUPFAM" id="SSF51445">
    <property type="entry name" value="(Trans)glycosidases"/>
    <property type="match status" value="1"/>
</dbReference>
<organism evidence="5 6">
    <name type="scientific">Microbacterium invictum</name>
    <dbReference type="NCBI Taxonomy" id="515415"/>
    <lineage>
        <taxon>Bacteria</taxon>
        <taxon>Bacillati</taxon>
        <taxon>Actinomycetota</taxon>
        <taxon>Actinomycetes</taxon>
        <taxon>Micrococcales</taxon>
        <taxon>Microbacteriaceae</taxon>
        <taxon>Microbacterium</taxon>
    </lineage>
</organism>
<dbReference type="Gene3D" id="3.20.20.300">
    <property type="entry name" value="Glycoside hydrolase, family 3, N-terminal domain"/>
    <property type="match status" value="1"/>
</dbReference>
<feature type="region of interest" description="Disordered" evidence="3">
    <location>
        <begin position="493"/>
        <end position="560"/>
    </location>
</feature>
<dbReference type="EMBL" id="JACIFH010000001">
    <property type="protein sequence ID" value="MBB4140172.1"/>
    <property type="molecule type" value="Genomic_DNA"/>
</dbReference>
<dbReference type="SMART" id="SM01217">
    <property type="entry name" value="Fn3_like"/>
    <property type="match status" value="1"/>
</dbReference>
<dbReference type="Gene3D" id="2.60.40.10">
    <property type="entry name" value="Immunoglobulins"/>
    <property type="match status" value="1"/>
</dbReference>
<dbReference type="EC" id="3.2.1.21" evidence="5"/>
<dbReference type="InterPro" id="IPR026891">
    <property type="entry name" value="Fn3-like"/>
</dbReference>
<dbReference type="PANTHER" id="PTHR42715">
    <property type="entry name" value="BETA-GLUCOSIDASE"/>
    <property type="match status" value="1"/>
</dbReference>
<protein>
    <submittedName>
        <fullName evidence="5">Beta-glucosidase</fullName>
        <ecNumber evidence="5">3.2.1.21</ecNumber>
    </submittedName>
</protein>
<dbReference type="InterPro" id="IPR050288">
    <property type="entry name" value="Cellulose_deg_GH3"/>
</dbReference>
<evidence type="ECO:0000313" key="6">
    <source>
        <dbReference type="Proteomes" id="UP000549113"/>
    </source>
</evidence>
<comment type="similarity">
    <text evidence="1">Belongs to the glycosyl hydrolase 3 family.</text>
</comment>
<name>A0AA40SQ30_9MICO</name>
<comment type="caution">
    <text evidence="5">The sequence shown here is derived from an EMBL/GenBank/DDBJ whole genome shotgun (WGS) entry which is preliminary data.</text>
</comment>